<proteinExistence type="inferred from homology"/>
<dbReference type="OMA" id="YMVDNHG"/>
<protein>
    <recommendedName>
        <fullName evidence="4 7">Trehalase</fullName>
        <ecNumber evidence="3 7">3.2.1.28</ecNumber>
    </recommendedName>
    <alternativeName>
        <fullName evidence="7">Alpha-trehalose glucohydrolase</fullName>
    </alternativeName>
</protein>
<evidence type="ECO:0000256" key="4">
    <source>
        <dbReference type="ARBA" id="ARBA00019905"/>
    </source>
</evidence>
<dbReference type="AlphaFoldDB" id="A0A1D2MH45"/>
<dbReference type="InterPro" id="IPR008928">
    <property type="entry name" value="6-hairpin_glycosidase_sf"/>
</dbReference>
<evidence type="ECO:0000313" key="9">
    <source>
        <dbReference type="Proteomes" id="UP000094527"/>
    </source>
</evidence>
<dbReference type="InterPro" id="IPR018232">
    <property type="entry name" value="Glyco_hydro_37_CS"/>
</dbReference>
<evidence type="ECO:0000313" key="8">
    <source>
        <dbReference type="EMBL" id="ODM92328.1"/>
    </source>
</evidence>
<dbReference type="GO" id="GO:0004555">
    <property type="term" value="F:alpha,alpha-trehalase activity"/>
    <property type="evidence" value="ECO:0007669"/>
    <property type="project" value="UniProtKB-EC"/>
</dbReference>
<dbReference type="PANTHER" id="PTHR23403:SF1">
    <property type="entry name" value="TREHALASE"/>
    <property type="match status" value="1"/>
</dbReference>
<dbReference type="PRINTS" id="PR00744">
    <property type="entry name" value="GLHYDRLASE37"/>
</dbReference>
<comment type="caution">
    <text evidence="8">The sequence shown here is derived from an EMBL/GenBank/DDBJ whole genome shotgun (WGS) entry which is preliminary data.</text>
</comment>
<reference evidence="8 9" key="1">
    <citation type="journal article" date="2016" name="Genome Biol. Evol.">
        <title>Gene Family Evolution Reflects Adaptation to Soil Environmental Stressors in the Genome of the Collembolan Orchesella cincta.</title>
        <authorList>
            <person name="Faddeeva-Vakhrusheva A."/>
            <person name="Derks M.F."/>
            <person name="Anvar S.Y."/>
            <person name="Agamennone V."/>
            <person name="Suring W."/>
            <person name="Smit S."/>
            <person name="van Straalen N.M."/>
            <person name="Roelofs D."/>
        </authorList>
    </citation>
    <scope>NUCLEOTIDE SEQUENCE [LARGE SCALE GENOMIC DNA]</scope>
    <source>
        <tissue evidence="8">Mixed pool</tissue>
    </source>
</reference>
<dbReference type="InterPro" id="IPR012341">
    <property type="entry name" value="6hp_glycosidase-like_sf"/>
</dbReference>
<dbReference type="Pfam" id="PF01204">
    <property type="entry name" value="Trehalase"/>
    <property type="match status" value="1"/>
</dbReference>
<evidence type="ECO:0000256" key="5">
    <source>
        <dbReference type="ARBA" id="ARBA00022801"/>
    </source>
</evidence>
<dbReference type="Gene3D" id="1.50.10.10">
    <property type="match status" value="1"/>
</dbReference>
<accession>A0A1D2MH45</accession>
<dbReference type="EC" id="3.2.1.28" evidence="3 7"/>
<name>A0A1D2MH45_ORCCI</name>
<dbReference type="OrthoDB" id="3542292at2759"/>
<keyword evidence="6 7" id="KW-0326">Glycosidase</keyword>
<dbReference type="GO" id="GO:0005993">
    <property type="term" value="P:trehalose catabolic process"/>
    <property type="evidence" value="ECO:0007669"/>
    <property type="project" value="TreeGrafter"/>
</dbReference>
<dbReference type="STRING" id="48709.A0A1D2MH45"/>
<dbReference type="PANTHER" id="PTHR23403">
    <property type="entry name" value="TREHALASE"/>
    <property type="match status" value="1"/>
</dbReference>
<evidence type="ECO:0000256" key="3">
    <source>
        <dbReference type="ARBA" id="ARBA00012757"/>
    </source>
</evidence>
<gene>
    <name evidence="8" type="ORF">Ocin01_14355</name>
</gene>
<dbReference type="EMBL" id="LJIJ01001267">
    <property type="protein sequence ID" value="ODM92328.1"/>
    <property type="molecule type" value="Genomic_DNA"/>
</dbReference>
<comment type="catalytic activity">
    <reaction evidence="1 7">
        <text>alpha,alpha-trehalose + H2O = alpha-D-glucose + beta-D-glucose</text>
        <dbReference type="Rhea" id="RHEA:32675"/>
        <dbReference type="ChEBI" id="CHEBI:15377"/>
        <dbReference type="ChEBI" id="CHEBI:15903"/>
        <dbReference type="ChEBI" id="CHEBI:16551"/>
        <dbReference type="ChEBI" id="CHEBI:17925"/>
        <dbReference type="EC" id="3.2.1.28"/>
    </reaction>
</comment>
<dbReference type="PROSITE" id="PS00928">
    <property type="entry name" value="TREHALASE_2"/>
    <property type="match status" value="1"/>
</dbReference>
<organism evidence="8 9">
    <name type="scientific">Orchesella cincta</name>
    <name type="common">Springtail</name>
    <name type="synonym">Podura cincta</name>
    <dbReference type="NCBI Taxonomy" id="48709"/>
    <lineage>
        <taxon>Eukaryota</taxon>
        <taxon>Metazoa</taxon>
        <taxon>Ecdysozoa</taxon>
        <taxon>Arthropoda</taxon>
        <taxon>Hexapoda</taxon>
        <taxon>Collembola</taxon>
        <taxon>Entomobryomorpha</taxon>
        <taxon>Entomobryoidea</taxon>
        <taxon>Orchesellidae</taxon>
        <taxon>Orchesellinae</taxon>
        <taxon>Orchesella</taxon>
    </lineage>
</organism>
<keyword evidence="9" id="KW-1185">Reference proteome</keyword>
<dbReference type="SUPFAM" id="SSF48208">
    <property type="entry name" value="Six-hairpin glycosidases"/>
    <property type="match status" value="1"/>
</dbReference>
<comment type="similarity">
    <text evidence="2 7">Belongs to the glycosyl hydrolase 37 family.</text>
</comment>
<evidence type="ECO:0000256" key="1">
    <source>
        <dbReference type="ARBA" id="ARBA00001576"/>
    </source>
</evidence>
<evidence type="ECO:0000256" key="2">
    <source>
        <dbReference type="ARBA" id="ARBA00005615"/>
    </source>
</evidence>
<dbReference type="Proteomes" id="UP000094527">
    <property type="component" value="Unassembled WGS sequence"/>
</dbReference>
<evidence type="ECO:0000256" key="7">
    <source>
        <dbReference type="RuleBase" id="RU361180"/>
    </source>
</evidence>
<sequence>MLILKKWYLSQCQHCQLVSRNVYQQQIVLQFGQFGSRIAQVRLPPKRSALVDENLIKRWTRQTPNITNQTGKFVNNLQSEAIFRQLNPHKDDLVSVLLLTTVVFQTMAADTTNYPPPCESKIYCHGPLLHTVQMAGLHKDSKTFVDMKLKYSPAQVLTNFDLFMTNHKHNPTKADIAAFVDDNFDAAGSEFEPWDPSDWHANPAFLKNITDLELRAWADELHSFWKVLGRKIKEDVKMRPDLYSMIYTPHPVIVPGGRFREFFYWDSFWIMRGLLLSEMHSTVKGMLSNFLEMVNQLGYVPNGGRIYFRRSQPPLLIPMFKLYSDATNDTAFVEESIHLLDKEFQFWMENRTVNIDLNGKQYQVVRYNVELDGPRPESYREDYELAEGLGTEEEKTELYFNLKSGAESGWDFSSRWYITPKGVRKGDLIHTKTRHVIPVELNSFIYLNAKIMAEYYEQLGNKEKTAYYQNVANQYKTTIEEVFWDEELGCWFDYDMINKGPNKQFFASNVFPLWVGAYSSKKMVTQVVNYLKNKGARRCPTSSFQSGEQWDYPNGWAPLQHVIVDALDKTGDEEAKSLAFELADKWIRTNYKAFLQSSPNHMFEKYDVTVEGIPGGGGEYDVVVGFGWTNGVVMDFLYRFGDRIRAPLAVPSAAAISYPSVAPATIAIGGLTIAIASLFGISQACRLATSGNKGATNTNQAADCRRSLAVAYQSVEDSDNEETIALMQDIQSSVDLPVQRYNDSDDKSNPCICNASDISNECCNNKISSNEIQESAVS</sequence>
<evidence type="ECO:0000256" key="6">
    <source>
        <dbReference type="ARBA" id="ARBA00023295"/>
    </source>
</evidence>
<dbReference type="InterPro" id="IPR001661">
    <property type="entry name" value="Glyco_hydro_37"/>
</dbReference>
<keyword evidence="5 7" id="KW-0378">Hydrolase</keyword>